<accession>A0A8T1MJ11</accession>
<keyword evidence="2" id="KW-1185">Reference proteome</keyword>
<protein>
    <submittedName>
        <fullName evidence="1">Uncharacterized protein</fullName>
    </submittedName>
</protein>
<name>A0A8T1MJ11_CLOSI</name>
<reference evidence="1 2" key="2">
    <citation type="journal article" date="2021" name="Genomics">
        <title>High-quality reference genome for Clonorchis sinensis.</title>
        <authorList>
            <person name="Young N.D."/>
            <person name="Stroehlein A.J."/>
            <person name="Kinkar L."/>
            <person name="Wang T."/>
            <person name="Sohn W.M."/>
            <person name="Chang B.C.H."/>
            <person name="Kaur P."/>
            <person name="Weisz D."/>
            <person name="Dudchenko O."/>
            <person name="Aiden E.L."/>
            <person name="Korhonen P.K."/>
            <person name="Gasser R.B."/>
        </authorList>
    </citation>
    <scope>NUCLEOTIDE SEQUENCE [LARGE SCALE GENOMIC DNA]</scope>
    <source>
        <strain evidence="1">Cs-k2</strain>
    </source>
</reference>
<dbReference type="EMBL" id="NIRI02000042">
    <property type="protein sequence ID" value="KAG5449090.1"/>
    <property type="molecule type" value="Genomic_DNA"/>
</dbReference>
<reference evidence="1 2" key="1">
    <citation type="journal article" date="2018" name="Biotechnol. Adv.">
        <title>Improved genomic resources and new bioinformatic workflow for the carcinogenic parasite Clonorchis sinensis: Biotechnological implications.</title>
        <authorList>
            <person name="Wang D."/>
            <person name="Korhonen P.K."/>
            <person name="Gasser R.B."/>
            <person name="Young N.D."/>
        </authorList>
    </citation>
    <scope>NUCLEOTIDE SEQUENCE [LARGE SCALE GENOMIC DNA]</scope>
    <source>
        <strain evidence="1">Cs-k2</strain>
    </source>
</reference>
<proteinExistence type="predicted"/>
<dbReference type="AlphaFoldDB" id="A0A8T1MJ11"/>
<organism evidence="1 2">
    <name type="scientific">Clonorchis sinensis</name>
    <name type="common">Chinese liver fluke</name>
    <dbReference type="NCBI Taxonomy" id="79923"/>
    <lineage>
        <taxon>Eukaryota</taxon>
        <taxon>Metazoa</taxon>
        <taxon>Spiralia</taxon>
        <taxon>Lophotrochozoa</taxon>
        <taxon>Platyhelminthes</taxon>
        <taxon>Trematoda</taxon>
        <taxon>Digenea</taxon>
        <taxon>Opisthorchiida</taxon>
        <taxon>Opisthorchiata</taxon>
        <taxon>Opisthorchiidae</taxon>
        <taxon>Clonorchis</taxon>
    </lineage>
</organism>
<evidence type="ECO:0000313" key="1">
    <source>
        <dbReference type="EMBL" id="KAG5449090.1"/>
    </source>
</evidence>
<comment type="caution">
    <text evidence="1">The sequence shown here is derived from an EMBL/GenBank/DDBJ whole genome shotgun (WGS) entry which is preliminary data.</text>
</comment>
<dbReference type="Proteomes" id="UP000286415">
    <property type="component" value="Unassembled WGS sequence"/>
</dbReference>
<gene>
    <name evidence="1" type="ORF">CSKR_200890</name>
</gene>
<evidence type="ECO:0000313" key="2">
    <source>
        <dbReference type="Proteomes" id="UP000286415"/>
    </source>
</evidence>
<sequence length="160" mass="18711">MLSVYWCICDLKVYKSIFQVDLFLRMISSFVSFSCPRMCSLIKRSSESPDLFDALTGAYCQFLYAPVHLQLTSNKPSVHYVGNLFYKTLHFLHKSEFDTFALFGRFPVFYFPSFLWSFLFRISIPERIAPRIRSGFPIPSAYLLNPPTQVVRWFSASCFF</sequence>